<keyword evidence="1" id="KW-0175">Coiled coil</keyword>
<feature type="coiled-coil region" evidence="1">
    <location>
        <begin position="333"/>
        <end position="361"/>
    </location>
</feature>
<evidence type="ECO:0000256" key="2">
    <source>
        <dbReference type="SAM" id="MobiDB-lite"/>
    </source>
</evidence>
<dbReference type="AlphaFoldDB" id="A0A250XNX2"/>
<sequence length="514" mass="56425">MQLSGDKLVDATKPARAKPRHKSGPQQDEQVLVPRTGLPRVLADVVGPHENLILPVQKIVKKSNNVKQLSNGSNKQMTPPATTHNDDDTTSAGANKQKGAGHHDPCSVLHIPSTPSSHSSSSPSSDVDEGMMSTTSSERSVHSGGHSNCSEMKQALLTIPACCPCIAPAAPPPALNKHTTPSPAASKPAWRLPSKCISNQQMNRMSPSCHNLPSGSRSSMLKKGGGHKKHAAAISHHPSQQPVAANKPVLQVPSTITSVVSVGVQVSLENTEAVLRMISHLLSHHVILVLLVHHNIHTSSRMRKVQELETRMAECAALVIRLIFEKEAALLTITEHQGQALRAEQELRKCLEEECERLRVLVDQCDTHHDASCIITLQLVLNKADADNESISSNKDIGLVCVAEAIQQVAVAEKETMMRPAALSVDEMMRPLEVHEELVRLQEQYKSLEVEVQEYKDQEVRYEEMLDMCRSEIAALTQSSDSARQEAEDELRLRKHQEDRIAQLKKWMVLHGKP</sequence>
<feature type="compositionally biased region" description="Polar residues" evidence="2">
    <location>
        <begin position="203"/>
        <end position="219"/>
    </location>
</feature>
<feature type="region of interest" description="Disordered" evidence="2">
    <location>
        <begin position="1"/>
        <end position="33"/>
    </location>
</feature>
<name>A0A250XNX2_9CHLO</name>
<evidence type="ECO:0000256" key="1">
    <source>
        <dbReference type="SAM" id="Coils"/>
    </source>
</evidence>
<evidence type="ECO:0000313" key="3">
    <source>
        <dbReference type="EMBL" id="GAX84649.1"/>
    </source>
</evidence>
<keyword evidence="4" id="KW-1185">Reference proteome</keyword>
<dbReference type="Proteomes" id="UP000232323">
    <property type="component" value="Unassembled WGS sequence"/>
</dbReference>
<feature type="coiled-coil region" evidence="1">
    <location>
        <begin position="438"/>
        <end position="465"/>
    </location>
</feature>
<accession>A0A250XNX2</accession>
<proteinExistence type="predicted"/>
<feature type="compositionally biased region" description="Low complexity" evidence="2">
    <location>
        <begin position="112"/>
        <end position="125"/>
    </location>
</feature>
<protein>
    <submittedName>
        <fullName evidence="3">Uncharacterized protein</fullName>
    </submittedName>
</protein>
<comment type="caution">
    <text evidence="3">The sequence shown here is derived from an EMBL/GenBank/DDBJ whole genome shotgun (WGS) entry which is preliminary data.</text>
</comment>
<feature type="compositionally biased region" description="Polar residues" evidence="2">
    <location>
        <begin position="65"/>
        <end position="83"/>
    </location>
</feature>
<reference evidence="3 4" key="1">
    <citation type="submission" date="2017-08" db="EMBL/GenBank/DDBJ databases">
        <title>Acidophilic green algal genome provides insights into adaptation to an acidic environment.</title>
        <authorList>
            <person name="Hirooka S."/>
            <person name="Hirose Y."/>
            <person name="Kanesaki Y."/>
            <person name="Higuchi S."/>
            <person name="Fujiwara T."/>
            <person name="Onuma R."/>
            <person name="Era A."/>
            <person name="Ohbayashi R."/>
            <person name="Uzuka A."/>
            <person name="Nozaki H."/>
            <person name="Yoshikawa H."/>
            <person name="Miyagishima S.Y."/>
        </authorList>
    </citation>
    <scope>NUCLEOTIDE SEQUENCE [LARGE SCALE GENOMIC DNA]</scope>
    <source>
        <strain evidence="3 4">NIES-2499</strain>
    </source>
</reference>
<evidence type="ECO:0000313" key="4">
    <source>
        <dbReference type="Proteomes" id="UP000232323"/>
    </source>
</evidence>
<dbReference type="EMBL" id="BEGY01000131">
    <property type="protein sequence ID" value="GAX84649.1"/>
    <property type="molecule type" value="Genomic_DNA"/>
</dbReference>
<organism evidence="3 4">
    <name type="scientific">Chlamydomonas eustigma</name>
    <dbReference type="NCBI Taxonomy" id="1157962"/>
    <lineage>
        <taxon>Eukaryota</taxon>
        <taxon>Viridiplantae</taxon>
        <taxon>Chlorophyta</taxon>
        <taxon>core chlorophytes</taxon>
        <taxon>Chlorophyceae</taxon>
        <taxon>CS clade</taxon>
        <taxon>Chlamydomonadales</taxon>
        <taxon>Chlamydomonadaceae</taxon>
        <taxon>Chlamydomonas</taxon>
    </lineage>
</organism>
<gene>
    <name evidence="3" type="ORF">CEUSTIGMA_g12070.t1</name>
</gene>
<feature type="region of interest" description="Disordered" evidence="2">
    <location>
        <begin position="65"/>
        <end position="148"/>
    </location>
</feature>
<feature type="region of interest" description="Disordered" evidence="2">
    <location>
        <begin position="203"/>
        <end position="243"/>
    </location>
</feature>